<feature type="transmembrane region" description="Helical" evidence="1">
    <location>
        <begin position="191"/>
        <end position="213"/>
    </location>
</feature>
<dbReference type="AlphaFoldDB" id="X7FCX7"/>
<accession>X7FCX7</accession>
<dbReference type="PANTHER" id="PTHR22911">
    <property type="entry name" value="ACYL-MALONYL CONDENSING ENZYME-RELATED"/>
    <property type="match status" value="1"/>
</dbReference>
<dbReference type="Pfam" id="PF00892">
    <property type="entry name" value="EamA"/>
    <property type="match status" value="1"/>
</dbReference>
<evidence type="ECO:0000256" key="1">
    <source>
        <dbReference type="SAM" id="Phobius"/>
    </source>
</evidence>
<evidence type="ECO:0000313" key="4">
    <source>
        <dbReference type="Proteomes" id="UP000023430"/>
    </source>
</evidence>
<sequence length="302" mass="31275">MEAWILFTLVAATLQTLRFALHKVLSLGGLSNGGSTFARFAFGFPFALLTLCAWLVWTGAAVPALGPGFWRFALAGALGQVLATLCMIALFRQRHFAVGIALMKTTVIQTALMGLVVLGEPLSAWGWAAIAVGVAGVVLLSDPPKDGGARAWAAGIGPRVLALGLAAGFLFAVAAIGVRGATLAVDSDDPFLRAAATLAVVTLVQTAGVGLWLRLSAPGELTRVWAARRTGALIGLSSMAGSVCWFTAYTLERAAYVQALGQVEVILSILAGAVFFGERITRREGAGIAVLTLSILTLVALA</sequence>
<feature type="transmembrane region" description="Helical" evidence="1">
    <location>
        <begin position="284"/>
        <end position="301"/>
    </location>
</feature>
<dbReference type="eggNOG" id="COG0697">
    <property type="taxonomic scope" value="Bacteria"/>
</dbReference>
<dbReference type="InterPro" id="IPR000620">
    <property type="entry name" value="EamA_dom"/>
</dbReference>
<reference evidence="3 4" key="1">
    <citation type="submission" date="2014-01" db="EMBL/GenBank/DDBJ databases">
        <title>Roseivivax isoporae LMG 25204 Genome Sequencing.</title>
        <authorList>
            <person name="Lai Q."/>
            <person name="Li G."/>
            <person name="Shao Z."/>
        </authorList>
    </citation>
    <scope>NUCLEOTIDE SEQUENCE [LARGE SCALE GENOMIC DNA]</scope>
    <source>
        <strain evidence="3 4">LMG 25204</strain>
    </source>
</reference>
<dbReference type="PANTHER" id="PTHR22911:SF137">
    <property type="entry name" value="SOLUTE CARRIER FAMILY 35 MEMBER G2-RELATED"/>
    <property type="match status" value="1"/>
</dbReference>
<dbReference type="EMBL" id="JAME01000006">
    <property type="protein sequence ID" value="ETX29909.1"/>
    <property type="molecule type" value="Genomic_DNA"/>
</dbReference>
<feature type="transmembrane region" description="Helical" evidence="1">
    <location>
        <begin position="37"/>
        <end position="57"/>
    </location>
</feature>
<keyword evidence="1" id="KW-1133">Transmembrane helix</keyword>
<feature type="transmembrane region" description="Helical" evidence="1">
    <location>
        <begin position="233"/>
        <end position="251"/>
    </location>
</feature>
<dbReference type="PATRIC" id="fig|1449351.3.peg.1101"/>
<dbReference type="InterPro" id="IPR037185">
    <property type="entry name" value="EmrE-like"/>
</dbReference>
<feature type="transmembrane region" description="Helical" evidence="1">
    <location>
        <begin position="6"/>
        <end position="25"/>
    </location>
</feature>
<feature type="transmembrane region" description="Helical" evidence="1">
    <location>
        <begin position="98"/>
        <end position="118"/>
    </location>
</feature>
<feature type="transmembrane region" description="Helical" evidence="1">
    <location>
        <begin position="124"/>
        <end position="140"/>
    </location>
</feature>
<gene>
    <name evidence="3" type="ORF">RISW2_19860</name>
</gene>
<dbReference type="Proteomes" id="UP000023430">
    <property type="component" value="Unassembled WGS sequence"/>
</dbReference>
<name>X7FCX7_9RHOB</name>
<comment type="caution">
    <text evidence="3">The sequence shown here is derived from an EMBL/GenBank/DDBJ whole genome shotgun (WGS) entry which is preliminary data.</text>
</comment>
<dbReference type="SUPFAM" id="SSF103481">
    <property type="entry name" value="Multidrug resistance efflux transporter EmrE"/>
    <property type="match status" value="2"/>
</dbReference>
<evidence type="ECO:0000313" key="3">
    <source>
        <dbReference type="EMBL" id="ETX29909.1"/>
    </source>
</evidence>
<dbReference type="STRING" id="1449351.RISW2_19860"/>
<keyword evidence="1" id="KW-0472">Membrane</keyword>
<proteinExistence type="predicted"/>
<feature type="transmembrane region" description="Helical" evidence="1">
    <location>
        <begin position="160"/>
        <end position="185"/>
    </location>
</feature>
<protein>
    <submittedName>
        <fullName evidence="3">Membrane protein</fullName>
    </submittedName>
</protein>
<evidence type="ECO:0000259" key="2">
    <source>
        <dbReference type="Pfam" id="PF00892"/>
    </source>
</evidence>
<feature type="domain" description="EamA" evidence="2">
    <location>
        <begin position="162"/>
        <end position="298"/>
    </location>
</feature>
<organism evidence="3 4">
    <name type="scientific">Roseivivax isoporae LMG 25204</name>
    <dbReference type="NCBI Taxonomy" id="1449351"/>
    <lineage>
        <taxon>Bacteria</taxon>
        <taxon>Pseudomonadati</taxon>
        <taxon>Pseudomonadota</taxon>
        <taxon>Alphaproteobacteria</taxon>
        <taxon>Rhodobacterales</taxon>
        <taxon>Roseobacteraceae</taxon>
        <taxon>Roseivivax</taxon>
    </lineage>
</organism>
<feature type="transmembrane region" description="Helical" evidence="1">
    <location>
        <begin position="69"/>
        <end position="91"/>
    </location>
</feature>
<feature type="transmembrane region" description="Helical" evidence="1">
    <location>
        <begin position="257"/>
        <end position="277"/>
    </location>
</feature>
<dbReference type="OrthoDB" id="5243804at2"/>
<keyword evidence="4" id="KW-1185">Reference proteome</keyword>
<dbReference type="RefSeq" id="WP_043767619.1">
    <property type="nucleotide sequence ID" value="NZ_JAME01000006.1"/>
</dbReference>
<dbReference type="GO" id="GO:0016020">
    <property type="term" value="C:membrane"/>
    <property type="evidence" value="ECO:0007669"/>
    <property type="project" value="InterPro"/>
</dbReference>
<keyword evidence="1" id="KW-0812">Transmembrane</keyword>